<evidence type="ECO:0000313" key="2">
    <source>
        <dbReference type="Proteomes" id="UP000276133"/>
    </source>
</evidence>
<dbReference type="AlphaFoldDB" id="A0A3M7Q6W2"/>
<reference evidence="1 2" key="1">
    <citation type="journal article" date="2018" name="Sci. Rep.">
        <title>Genomic signatures of local adaptation to the degree of environmental predictability in rotifers.</title>
        <authorList>
            <person name="Franch-Gras L."/>
            <person name="Hahn C."/>
            <person name="Garcia-Roger E.M."/>
            <person name="Carmona M.J."/>
            <person name="Serra M."/>
            <person name="Gomez A."/>
        </authorList>
    </citation>
    <scope>NUCLEOTIDE SEQUENCE [LARGE SCALE GENOMIC DNA]</scope>
    <source>
        <strain evidence="1">HYR1</strain>
    </source>
</reference>
<evidence type="ECO:0000313" key="1">
    <source>
        <dbReference type="EMBL" id="RNA06655.1"/>
    </source>
</evidence>
<proteinExistence type="predicted"/>
<name>A0A3M7Q6W2_BRAPC</name>
<comment type="caution">
    <text evidence="1">The sequence shown here is derived from an EMBL/GenBank/DDBJ whole genome shotgun (WGS) entry which is preliminary data.</text>
</comment>
<protein>
    <submittedName>
        <fullName evidence="1">Uncharacterized protein</fullName>
    </submittedName>
</protein>
<accession>A0A3M7Q6W2</accession>
<gene>
    <name evidence="1" type="ORF">BpHYR1_052687</name>
</gene>
<dbReference type="EMBL" id="REGN01007323">
    <property type="protein sequence ID" value="RNA06655.1"/>
    <property type="molecule type" value="Genomic_DNA"/>
</dbReference>
<sequence length="85" mass="9632">MAFLRLMIERGENIKKIEFIYLIRMAKLGNLSKLINKNIHKPENKNISHNRSICSGLQSVQIAFSESETINPKSLISDSHSVPPV</sequence>
<keyword evidence="2" id="KW-1185">Reference proteome</keyword>
<dbReference type="Proteomes" id="UP000276133">
    <property type="component" value="Unassembled WGS sequence"/>
</dbReference>
<organism evidence="1 2">
    <name type="scientific">Brachionus plicatilis</name>
    <name type="common">Marine rotifer</name>
    <name type="synonym">Brachionus muelleri</name>
    <dbReference type="NCBI Taxonomy" id="10195"/>
    <lineage>
        <taxon>Eukaryota</taxon>
        <taxon>Metazoa</taxon>
        <taxon>Spiralia</taxon>
        <taxon>Gnathifera</taxon>
        <taxon>Rotifera</taxon>
        <taxon>Eurotatoria</taxon>
        <taxon>Monogononta</taxon>
        <taxon>Pseudotrocha</taxon>
        <taxon>Ploima</taxon>
        <taxon>Brachionidae</taxon>
        <taxon>Brachionus</taxon>
    </lineage>
</organism>